<dbReference type="InterPro" id="IPR004570">
    <property type="entry name" value="Phosphatidylglycerol_P_synth"/>
</dbReference>
<dbReference type="EMBL" id="BRXS01000004">
    <property type="protein sequence ID" value="GLC26274.1"/>
    <property type="molecule type" value="Genomic_DNA"/>
</dbReference>
<keyword evidence="9 16" id="KW-1133">Transmembrane helix</keyword>
<dbReference type="RefSeq" id="WP_284350732.1">
    <property type="nucleotide sequence ID" value="NZ_BRXS01000004.1"/>
</dbReference>
<comment type="subcellular location">
    <subcellularLocation>
        <location evidence="1">Membrane</location>
        <topology evidence="1">Multi-pass membrane protein</topology>
    </subcellularLocation>
</comment>
<evidence type="ECO:0000256" key="11">
    <source>
        <dbReference type="ARBA" id="ARBA00023136"/>
    </source>
</evidence>
<keyword evidence="11 16" id="KW-0472">Membrane</keyword>
<comment type="caution">
    <text evidence="17">The sequence shown here is derived from an EMBL/GenBank/DDBJ whole genome shotgun (WGS) entry which is preliminary data.</text>
</comment>
<keyword evidence="13" id="KW-1208">Phospholipid metabolism</keyword>
<feature type="transmembrane region" description="Helical" evidence="16">
    <location>
        <begin position="31"/>
        <end position="51"/>
    </location>
</feature>
<evidence type="ECO:0000256" key="4">
    <source>
        <dbReference type="ARBA" id="ARBA00013170"/>
    </source>
</evidence>
<comment type="pathway">
    <text evidence="2">Phospholipid metabolism; phosphatidylglycerol biosynthesis; phosphatidylglycerol from CDP-diacylglycerol: step 1/2.</text>
</comment>
<accession>A0AA37Q4N6</accession>
<dbReference type="GO" id="GO:0016020">
    <property type="term" value="C:membrane"/>
    <property type="evidence" value="ECO:0007669"/>
    <property type="project" value="UniProtKB-SubCell"/>
</dbReference>
<dbReference type="AlphaFoldDB" id="A0AA37Q4N6"/>
<feature type="transmembrane region" description="Helical" evidence="16">
    <location>
        <begin position="185"/>
        <end position="213"/>
    </location>
</feature>
<name>A0AA37Q4N6_9BACT</name>
<feature type="transmembrane region" description="Helical" evidence="16">
    <location>
        <begin position="101"/>
        <end position="122"/>
    </location>
</feature>
<keyword evidence="8 16" id="KW-0812">Transmembrane</keyword>
<dbReference type="Gene3D" id="1.20.120.1760">
    <property type="match status" value="1"/>
</dbReference>
<keyword evidence="18" id="KW-1185">Reference proteome</keyword>
<dbReference type="GO" id="GO:0008444">
    <property type="term" value="F:CDP-diacylglycerol-glycerol-3-phosphate 3-phosphatidyltransferase activity"/>
    <property type="evidence" value="ECO:0007669"/>
    <property type="project" value="UniProtKB-EC"/>
</dbReference>
<evidence type="ECO:0000256" key="15">
    <source>
        <dbReference type="RuleBase" id="RU003750"/>
    </source>
</evidence>
<evidence type="ECO:0000256" key="13">
    <source>
        <dbReference type="ARBA" id="ARBA00023264"/>
    </source>
</evidence>
<dbReference type="PIRSF" id="PIRSF000847">
    <property type="entry name" value="Phos_ph_gly_syn"/>
    <property type="match status" value="1"/>
</dbReference>
<proteinExistence type="inferred from homology"/>
<dbReference type="PROSITE" id="PS00379">
    <property type="entry name" value="CDP_ALCOHOL_P_TRANSF"/>
    <property type="match status" value="1"/>
</dbReference>
<evidence type="ECO:0000256" key="14">
    <source>
        <dbReference type="ARBA" id="ARBA00048586"/>
    </source>
</evidence>
<dbReference type="GO" id="GO:0046474">
    <property type="term" value="P:glycerophospholipid biosynthetic process"/>
    <property type="evidence" value="ECO:0007669"/>
    <property type="project" value="TreeGrafter"/>
</dbReference>
<dbReference type="PANTHER" id="PTHR14269">
    <property type="entry name" value="CDP-DIACYLGLYCEROL--GLYCEROL-3-PHOSPHATE 3-PHOSPHATIDYLTRANSFERASE-RELATED"/>
    <property type="match status" value="1"/>
</dbReference>
<dbReference type="Pfam" id="PF01066">
    <property type="entry name" value="CDP-OH_P_transf"/>
    <property type="match status" value="1"/>
</dbReference>
<evidence type="ECO:0000256" key="1">
    <source>
        <dbReference type="ARBA" id="ARBA00004141"/>
    </source>
</evidence>
<comment type="catalytic activity">
    <reaction evidence="14">
        <text>a CDP-1,2-diacyl-sn-glycerol + sn-glycerol 3-phosphate = a 1,2-diacyl-sn-glycero-3-phospho-(1'-sn-glycero-3'-phosphate) + CMP + H(+)</text>
        <dbReference type="Rhea" id="RHEA:12593"/>
        <dbReference type="ChEBI" id="CHEBI:15378"/>
        <dbReference type="ChEBI" id="CHEBI:57597"/>
        <dbReference type="ChEBI" id="CHEBI:58332"/>
        <dbReference type="ChEBI" id="CHEBI:60110"/>
        <dbReference type="ChEBI" id="CHEBI:60377"/>
        <dbReference type="EC" id="2.7.8.5"/>
    </reaction>
</comment>
<feature type="transmembrane region" description="Helical" evidence="16">
    <location>
        <begin position="71"/>
        <end position="89"/>
    </location>
</feature>
<evidence type="ECO:0000256" key="12">
    <source>
        <dbReference type="ARBA" id="ARBA00023209"/>
    </source>
</evidence>
<evidence type="ECO:0000256" key="7">
    <source>
        <dbReference type="ARBA" id="ARBA00022679"/>
    </source>
</evidence>
<evidence type="ECO:0000256" key="5">
    <source>
        <dbReference type="ARBA" id="ARBA00014944"/>
    </source>
</evidence>
<keyword evidence="7 15" id="KW-0808">Transferase</keyword>
<comment type="similarity">
    <text evidence="3 15">Belongs to the CDP-alcohol phosphatidyltransferase class-I family.</text>
</comment>
<sequence>MNLPNAITVARIAAAPFIAVLPFVPTATARIAAFVLFIVAAVTDYWDGHLARTRNLVTDLGRLLDPLADKLLLVATFVPMVVLMGGPLLRPLSSLPSARPGFAFMTPVGFVGLPWWVVAVVVGREVFMTVFRQIAARRGLVIGAIGPAKWKTGFQSTWVGAAYFWFFAQTLAQRSGWEGTAGWRAWAYFNGIAGALAMVGAVGLTLYSLALYLHRYGGILRAPAPARR</sequence>
<protein>
    <recommendedName>
        <fullName evidence="5">CDP-diacylglycerol--glycerol-3-phosphate 3-phosphatidyltransferase</fullName>
        <ecNumber evidence="4">2.7.8.5</ecNumber>
    </recommendedName>
</protein>
<evidence type="ECO:0000313" key="17">
    <source>
        <dbReference type="EMBL" id="GLC26274.1"/>
    </source>
</evidence>
<dbReference type="InterPro" id="IPR000462">
    <property type="entry name" value="CDP-OH_P_trans"/>
</dbReference>
<keyword evidence="10" id="KW-0443">Lipid metabolism</keyword>
<dbReference type="PANTHER" id="PTHR14269:SF11">
    <property type="entry name" value="CDP-DIACYLGLYCEROL--GLYCEROL-3-PHOSPHATE 3-PHOSPHATIDYLTRANSFERASE"/>
    <property type="match status" value="1"/>
</dbReference>
<dbReference type="InterPro" id="IPR043130">
    <property type="entry name" value="CDP-OH_PTrfase_TM_dom"/>
</dbReference>
<evidence type="ECO:0000256" key="3">
    <source>
        <dbReference type="ARBA" id="ARBA00010441"/>
    </source>
</evidence>
<evidence type="ECO:0000313" key="18">
    <source>
        <dbReference type="Proteomes" id="UP001161325"/>
    </source>
</evidence>
<organism evidence="17 18">
    <name type="scientific">Roseisolibacter agri</name>
    <dbReference type="NCBI Taxonomy" id="2014610"/>
    <lineage>
        <taxon>Bacteria</taxon>
        <taxon>Pseudomonadati</taxon>
        <taxon>Gemmatimonadota</taxon>
        <taxon>Gemmatimonadia</taxon>
        <taxon>Gemmatimonadales</taxon>
        <taxon>Gemmatimonadaceae</taxon>
        <taxon>Roseisolibacter</taxon>
    </lineage>
</organism>
<dbReference type="Proteomes" id="UP001161325">
    <property type="component" value="Unassembled WGS sequence"/>
</dbReference>
<dbReference type="InterPro" id="IPR048254">
    <property type="entry name" value="CDP_ALCOHOL_P_TRANSF_CS"/>
</dbReference>
<evidence type="ECO:0000256" key="10">
    <source>
        <dbReference type="ARBA" id="ARBA00023098"/>
    </source>
</evidence>
<evidence type="ECO:0000256" key="2">
    <source>
        <dbReference type="ARBA" id="ARBA00005042"/>
    </source>
</evidence>
<evidence type="ECO:0000256" key="6">
    <source>
        <dbReference type="ARBA" id="ARBA00022516"/>
    </source>
</evidence>
<evidence type="ECO:0000256" key="8">
    <source>
        <dbReference type="ARBA" id="ARBA00022692"/>
    </source>
</evidence>
<dbReference type="InterPro" id="IPR050324">
    <property type="entry name" value="CDP-alcohol_PTase-I"/>
</dbReference>
<evidence type="ECO:0000256" key="9">
    <source>
        <dbReference type="ARBA" id="ARBA00022989"/>
    </source>
</evidence>
<reference evidence="17" key="1">
    <citation type="submission" date="2022-08" db="EMBL/GenBank/DDBJ databases">
        <title>Draft genome sequencing of Roseisolibacter agri AW1220.</title>
        <authorList>
            <person name="Tobiishi Y."/>
            <person name="Tonouchi A."/>
        </authorList>
    </citation>
    <scope>NUCLEOTIDE SEQUENCE</scope>
    <source>
        <strain evidence="17">AW1220</strain>
    </source>
</reference>
<dbReference type="EC" id="2.7.8.5" evidence="4"/>
<evidence type="ECO:0000256" key="16">
    <source>
        <dbReference type="SAM" id="Phobius"/>
    </source>
</evidence>
<gene>
    <name evidence="17" type="ORF">rosag_27870</name>
</gene>
<keyword evidence="12" id="KW-0594">Phospholipid biosynthesis</keyword>
<keyword evidence="6" id="KW-0444">Lipid biosynthesis</keyword>